<organism evidence="7 8">
    <name type="scientific">Mycena pura</name>
    <dbReference type="NCBI Taxonomy" id="153505"/>
    <lineage>
        <taxon>Eukaryota</taxon>
        <taxon>Fungi</taxon>
        <taxon>Dikarya</taxon>
        <taxon>Basidiomycota</taxon>
        <taxon>Agaricomycotina</taxon>
        <taxon>Agaricomycetes</taxon>
        <taxon>Agaricomycetidae</taxon>
        <taxon>Agaricales</taxon>
        <taxon>Marasmiineae</taxon>
        <taxon>Mycenaceae</taxon>
        <taxon>Mycena</taxon>
    </lineage>
</organism>
<comment type="caution">
    <text evidence="7">The sequence shown here is derived from an EMBL/GenBank/DDBJ whole genome shotgun (WGS) entry which is preliminary data.</text>
</comment>
<keyword evidence="3 5" id="KW-0342">GTP-binding</keyword>
<dbReference type="FunFam" id="3.40.50.300:FF:000692">
    <property type="entry name" value="Guanine nucleotide-binding protein subunit alpha"/>
    <property type="match status" value="1"/>
</dbReference>
<dbReference type="GO" id="GO:0007186">
    <property type="term" value="P:G protein-coupled receptor signaling pathway"/>
    <property type="evidence" value="ECO:0007669"/>
    <property type="project" value="InterPro"/>
</dbReference>
<dbReference type="Pfam" id="PF00503">
    <property type="entry name" value="G-alpha"/>
    <property type="match status" value="1"/>
</dbReference>
<keyword evidence="8" id="KW-1185">Reference proteome</keyword>
<evidence type="ECO:0000256" key="5">
    <source>
        <dbReference type="PIRSR" id="PIRSR601019-1"/>
    </source>
</evidence>
<dbReference type="GO" id="GO:0003924">
    <property type="term" value="F:GTPase activity"/>
    <property type="evidence" value="ECO:0007669"/>
    <property type="project" value="InterPro"/>
</dbReference>
<reference evidence="7" key="1">
    <citation type="submission" date="2023-03" db="EMBL/GenBank/DDBJ databases">
        <title>Massive genome expansion in bonnet fungi (Mycena s.s.) driven by repeated elements and novel gene families across ecological guilds.</title>
        <authorList>
            <consortium name="Lawrence Berkeley National Laboratory"/>
            <person name="Harder C.B."/>
            <person name="Miyauchi S."/>
            <person name="Viragh M."/>
            <person name="Kuo A."/>
            <person name="Thoen E."/>
            <person name="Andreopoulos B."/>
            <person name="Lu D."/>
            <person name="Skrede I."/>
            <person name="Drula E."/>
            <person name="Henrissat B."/>
            <person name="Morin E."/>
            <person name="Kohler A."/>
            <person name="Barry K."/>
            <person name="LaButti K."/>
            <person name="Morin E."/>
            <person name="Salamov A."/>
            <person name="Lipzen A."/>
            <person name="Mereny Z."/>
            <person name="Hegedus B."/>
            <person name="Baldrian P."/>
            <person name="Stursova M."/>
            <person name="Weitz H."/>
            <person name="Taylor A."/>
            <person name="Grigoriev I.V."/>
            <person name="Nagy L.G."/>
            <person name="Martin F."/>
            <person name="Kauserud H."/>
        </authorList>
    </citation>
    <scope>NUCLEOTIDE SEQUENCE</scope>
    <source>
        <strain evidence="7">9144</strain>
    </source>
</reference>
<evidence type="ECO:0000256" key="6">
    <source>
        <dbReference type="PIRSR" id="PIRSR601019-2"/>
    </source>
</evidence>
<keyword evidence="6" id="KW-0460">Magnesium</keyword>
<dbReference type="EMBL" id="JARJCW010000021">
    <property type="protein sequence ID" value="KAJ7213614.1"/>
    <property type="molecule type" value="Genomic_DNA"/>
</dbReference>
<dbReference type="SUPFAM" id="SSF52540">
    <property type="entry name" value="P-loop containing nucleoside triphosphate hydrolases"/>
    <property type="match status" value="1"/>
</dbReference>
<dbReference type="GO" id="GO:0031683">
    <property type="term" value="F:G-protein beta/gamma-subunit complex binding"/>
    <property type="evidence" value="ECO:0007669"/>
    <property type="project" value="InterPro"/>
</dbReference>
<dbReference type="SUPFAM" id="SSF47895">
    <property type="entry name" value="Transducin (alpha subunit), insertion domain"/>
    <property type="match status" value="1"/>
</dbReference>
<dbReference type="PRINTS" id="PR00318">
    <property type="entry name" value="GPROTEINA"/>
</dbReference>
<dbReference type="Proteomes" id="UP001219525">
    <property type="component" value="Unassembled WGS sequence"/>
</dbReference>
<evidence type="ECO:0000313" key="8">
    <source>
        <dbReference type="Proteomes" id="UP001219525"/>
    </source>
</evidence>
<evidence type="ECO:0000256" key="2">
    <source>
        <dbReference type="ARBA" id="ARBA00022741"/>
    </source>
</evidence>
<dbReference type="InterPro" id="IPR027417">
    <property type="entry name" value="P-loop_NTPase"/>
</dbReference>
<dbReference type="GO" id="GO:0005525">
    <property type="term" value="F:GTP binding"/>
    <property type="evidence" value="ECO:0007669"/>
    <property type="project" value="UniProtKB-KW"/>
</dbReference>
<feature type="binding site" evidence="6">
    <location>
        <position position="14"/>
    </location>
    <ligand>
        <name>Mg(2+)</name>
        <dbReference type="ChEBI" id="CHEBI:18420"/>
    </ligand>
</feature>
<dbReference type="GO" id="GO:0005834">
    <property type="term" value="C:heterotrimeric G-protein complex"/>
    <property type="evidence" value="ECO:0007669"/>
    <property type="project" value="TreeGrafter"/>
</dbReference>
<dbReference type="GO" id="GO:0000750">
    <property type="term" value="P:pheromone-dependent signal transduction involved in conjugation with cellular fusion"/>
    <property type="evidence" value="ECO:0007669"/>
    <property type="project" value="TreeGrafter"/>
</dbReference>
<dbReference type="GO" id="GO:0005737">
    <property type="term" value="C:cytoplasm"/>
    <property type="evidence" value="ECO:0007669"/>
    <property type="project" value="TreeGrafter"/>
</dbReference>
<sequence>LKVLLLGSRDSGKSTFLKQMRLNYNAPFSEEEIESAAVLIWEVMTQSLRLLVELVDSRVIAASYALRSVAPVVLEQRYPKLYPARLDAAKTLWNIAAIQEVFKRGHINVTENLPYYFQEVPRLFPGASYGVANVQDLLYLRIRSTGITKARLHSNGRNMEVVDVSSAESERHHWIHTFHDATSIIFLVSLTGYNKKLEEWGSRIQRLFGWNGNQMSNSMDLLEAICLNPNFAHTPIILCFNKNDVFERQILYSNISTFFPDFSGAQRNADAGRDYFHQKFRVIAESAGRTLNRDFFIRVTTATDAEAMREFLVVNSE</sequence>
<dbReference type="PANTHER" id="PTHR10218">
    <property type="entry name" value="GTP-BINDING PROTEIN ALPHA SUBUNIT"/>
    <property type="match status" value="1"/>
</dbReference>
<feature type="non-terminal residue" evidence="7">
    <location>
        <position position="1"/>
    </location>
</feature>
<feature type="binding site" evidence="5">
    <location>
        <begin position="241"/>
        <end position="244"/>
    </location>
    <ligand>
        <name>GTP</name>
        <dbReference type="ChEBI" id="CHEBI:37565"/>
    </ligand>
</feature>
<dbReference type="InterPro" id="IPR001019">
    <property type="entry name" value="Gprotein_alpha_su"/>
</dbReference>
<dbReference type="GO" id="GO:0046872">
    <property type="term" value="F:metal ion binding"/>
    <property type="evidence" value="ECO:0007669"/>
    <property type="project" value="UniProtKB-KW"/>
</dbReference>
<evidence type="ECO:0000313" key="7">
    <source>
        <dbReference type="EMBL" id="KAJ7213614.1"/>
    </source>
</evidence>
<keyword evidence="1 6" id="KW-0479">Metal-binding</keyword>
<dbReference type="InterPro" id="IPR011025">
    <property type="entry name" value="GproteinA_insert"/>
</dbReference>
<name>A0AAD6VIB2_9AGAR</name>
<evidence type="ECO:0000256" key="3">
    <source>
        <dbReference type="ARBA" id="ARBA00023134"/>
    </source>
</evidence>
<dbReference type="SMART" id="SM00275">
    <property type="entry name" value="G_alpha"/>
    <property type="match status" value="1"/>
</dbReference>
<proteinExistence type="predicted"/>
<dbReference type="Gene3D" id="1.10.400.10">
    <property type="entry name" value="GI Alpha 1, domain 2-like"/>
    <property type="match status" value="1"/>
</dbReference>
<protein>
    <submittedName>
        <fullName evidence="7">Guanine nucleotide binding protein, alpha subunit</fullName>
    </submittedName>
</protein>
<feature type="binding site" evidence="5">
    <location>
        <position position="302"/>
    </location>
    <ligand>
        <name>GTP</name>
        <dbReference type="ChEBI" id="CHEBI:37565"/>
    </ligand>
</feature>
<keyword evidence="4" id="KW-0807">Transducer</keyword>
<dbReference type="PANTHER" id="PTHR10218:SF242">
    <property type="entry name" value="GUANINE NUCLEOTIDE-BINDING PROTEIN ALPHA-1 SUBUNIT"/>
    <property type="match status" value="1"/>
</dbReference>
<dbReference type="Gene3D" id="3.40.50.300">
    <property type="entry name" value="P-loop containing nucleotide triphosphate hydrolases"/>
    <property type="match status" value="1"/>
</dbReference>
<keyword evidence="2 5" id="KW-0547">Nucleotide-binding</keyword>
<evidence type="ECO:0000256" key="1">
    <source>
        <dbReference type="ARBA" id="ARBA00022723"/>
    </source>
</evidence>
<dbReference type="PROSITE" id="PS51882">
    <property type="entry name" value="G_ALPHA"/>
    <property type="match status" value="1"/>
</dbReference>
<accession>A0AAD6VIB2</accession>
<evidence type="ECO:0000256" key="4">
    <source>
        <dbReference type="ARBA" id="ARBA00023224"/>
    </source>
</evidence>
<gene>
    <name evidence="7" type="ORF">GGX14DRAFT_360842</name>
</gene>
<feature type="binding site" evidence="6">
    <location>
        <position position="144"/>
    </location>
    <ligand>
        <name>Mg(2+)</name>
        <dbReference type="ChEBI" id="CHEBI:18420"/>
    </ligand>
</feature>
<dbReference type="GO" id="GO:0001664">
    <property type="term" value="F:G protein-coupled receptor binding"/>
    <property type="evidence" value="ECO:0007669"/>
    <property type="project" value="TreeGrafter"/>
</dbReference>
<dbReference type="AlphaFoldDB" id="A0AAD6VIB2"/>